<dbReference type="AlphaFoldDB" id="A0A6A3NQR6"/>
<gene>
    <name evidence="3" type="ORF">PR001_g2035</name>
    <name evidence="2" type="ORF">PR002_g2076</name>
    <name evidence="4" type="ORF">PR003_g7660</name>
</gene>
<evidence type="ECO:0000259" key="1">
    <source>
        <dbReference type="PROSITE" id="PS50191"/>
    </source>
</evidence>
<dbReference type="EMBL" id="QXFU01000066">
    <property type="protein sequence ID" value="KAE9045713.1"/>
    <property type="molecule type" value="Genomic_DNA"/>
</dbReference>
<evidence type="ECO:0000313" key="4">
    <source>
        <dbReference type="EMBL" id="KAE9345985.1"/>
    </source>
</evidence>
<dbReference type="PANTHER" id="PTHR45657">
    <property type="entry name" value="CRAL-TRIO DOMAIN-CONTAINING PROTEIN YKL091C-RELATED"/>
    <property type="match status" value="1"/>
</dbReference>
<dbReference type="InterPro" id="IPR001251">
    <property type="entry name" value="CRAL-TRIO_dom"/>
</dbReference>
<dbReference type="OrthoDB" id="59899at2759"/>
<dbReference type="InterPro" id="IPR051026">
    <property type="entry name" value="PI/PC_transfer"/>
</dbReference>
<dbReference type="CDD" id="cd00170">
    <property type="entry name" value="SEC14"/>
    <property type="match status" value="1"/>
</dbReference>
<dbReference type="Proteomes" id="UP000429607">
    <property type="component" value="Unassembled WGS sequence"/>
</dbReference>
<evidence type="ECO:0000313" key="7">
    <source>
        <dbReference type="Proteomes" id="UP000435112"/>
    </source>
</evidence>
<dbReference type="EMBL" id="QXFT01000367">
    <property type="protein sequence ID" value="KAE9345985.1"/>
    <property type="molecule type" value="Genomic_DNA"/>
</dbReference>
<dbReference type="PROSITE" id="PS50191">
    <property type="entry name" value="CRAL_TRIO"/>
    <property type="match status" value="1"/>
</dbReference>
<protein>
    <recommendedName>
        <fullName evidence="1">CRAL-TRIO domain-containing protein</fullName>
    </recommendedName>
</protein>
<sequence length="300" mass="33810">MSSLHDHEEAQPLTAADQPFYDAVKAAFGDQCTDDLAIRVARAYRSVKKNREQFTISETKKILDARVAFDVDNVLKHDLPQSKLYNEYWPTYVYGEDKEGHLVTVDRISDINPDGLFKTFANVNDIIPHRWQYMERIQWEKVAISKRRGHRVYKHVCIVDLKGLSLKLLAPSVLSHLKPIFDVGQLYYPETLHCLYIVNAPFIFYSAWKVISAIIQPETREKIQVFKDMKAFLEVAQNHGIPLSSLPSYMGGSHPGRVMNNTFTASEPDTPFPVPVVATTVTEKTAAAEAAAGLEVCAGN</sequence>
<keyword evidence="6" id="KW-1185">Reference proteome</keyword>
<dbReference type="Proteomes" id="UP000434957">
    <property type="component" value="Unassembled WGS sequence"/>
</dbReference>
<dbReference type="Proteomes" id="UP000435112">
    <property type="component" value="Unassembled WGS sequence"/>
</dbReference>
<evidence type="ECO:0000313" key="5">
    <source>
        <dbReference type="Proteomes" id="UP000429607"/>
    </source>
</evidence>
<proteinExistence type="predicted"/>
<dbReference type="Pfam" id="PF00650">
    <property type="entry name" value="CRAL_TRIO"/>
    <property type="match status" value="1"/>
</dbReference>
<name>A0A6A3NQR6_9STRA</name>
<evidence type="ECO:0000313" key="2">
    <source>
        <dbReference type="EMBL" id="KAE9045713.1"/>
    </source>
</evidence>
<comment type="caution">
    <text evidence="2">The sequence shown here is derived from an EMBL/GenBank/DDBJ whole genome shotgun (WGS) entry which is preliminary data.</text>
</comment>
<organism evidence="2 7">
    <name type="scientific">Phytophthora rubi</name>
    <dbReference type="NCBI Taxonomy" id="129364"/>
    <lineage>
        <taxon>Eukaryota</taxon>
        <taxon>Sar</taxon>
        <taxon>Stramenopiles</taxon>
        <taxon>Oomycota</taxon>
        <taxon>Peronosporomycetes</taxon>
        <taxon>Peronosporales</taxon>
        <taxon>Peronosporaceae</taxon>
        <taxon>Phytophthora</taxon>
    </lineage>
</organism>
<evidence type="ECO:0000313" key="6">
    <source>
        <dbReference type="Proteomes" id="UP000434957"/>
    </source>
</evidence>
<dbReference type="SMART" id="SM00516">
    <property type="entry name" value="SEC14"/>
    <property type="match status" value="1"/>
</dbReference>
<dbReference type="InterPro" id="IPR036865">
    <property type="entry name" value="CRAL-TRIO_dom_sf"/>
</dbReference>
<reference evidence="5 7" key="1">
    <citation type="submission" date="2018-09" db="EMBL/GenBank/DDBJ databases">
        <title>Genomic investigation of the strawberry pathogen Phytophthora fragariae indicates pathogenicity is determined by transcriptional variation in three key races.</title>
        <authorList>
            <person name="Adams T.M."/>
            <person name="Armitage A.D."/>
            <person name="Sobczyk M.K."/>
            <person name="Bates H.J."/>
            <person name="Dunwell J.M."/>
            <person name="Nellist C.F."/>
            <person name="Harrison R.J."/>
        </authorList>
    </citation>
    <scope>NUCLEOTIDE SEQUENCE [LARGE SCALE GENOMIC DNA]</scope>
    <source>
        <strain evidence="3 5">SCRP249</strain>
        <strain evidence="2 7">SCRP324</strain>
        <strain evidence="4 6">SCRP333</strain>
    </source>
</reference>
<accession>A0A6A3NQR6</accession>
<dbReference type="PANTHER" id="PTHR45657:SF1">
    <property type="entry name" value="CRAL-TRIO DOMAIN-CONTAINING PROTEIN YKL091C-RELATED"/>
    <property type="match status" value="1"/>
</dbReference>
<dbReference type="SUPFAM" id="SSF52087">
    <property type="entry name" value="CRAL/TRIO domain"/>
    <property type="match status" value="1"/>
</dbReference>
<dbReference type="EMBL" id="QXFV01000066">
    <property type="protein sequence ID" value="KAE9050832.1"/>
    <property type="molecule type" value="Genomic_DNA"/>
</dbReference>
<dbReference type="Gene3D" id="3.40.525.10">
    <property type="entry name" value="CRAL-TRIO lipid binding domain"/>
    <property type="match status" value="1"/>
</dbReference>
<evidence type="ECO:0000313" key="3">
    <source>
        <dbReference type="EMBL" id="KAE9050832.1"/>
    </source>
</evidence>
<feature type="domain" description="CRAL-TRIO" evidence="1">
    <location>
        <begin position="81"/>
        <end position="258"/>
    </location>
</feature>